<dbReference type="Pfam" id="PF05025">
    <property type="entry name" value="RbsD_FucU"/>
    <property type="match status" value="1"/>
</dbReference>
<dbReference type="InterPro" id="IPR023750">
    <property type="entry name" value="RbsD-like_sf"/>
</dbReference>
<dbReference type="RefSeq" id="WP_149431518.1">
    <property type="nucleotide sequence ID" value="NZ_VLNY01000008.1"/>
</dbReference>
<accession>A0A5A7SBP7</accession>
<evidence type="ECO:0000313" key="4">
    <source>
        <dbReference type="EMBL" id="KAA0021651.1"/>
    </source>
</evidence>
<gene>
    <name evidence="4" type="ORF">FOY51_17315</name>
</gene>
<comment type="caution">
    <text evidence="4">The sequence shown here is derived from an EMBL/GenBank/DDBJ whole genome shotgun (WGS) entry which is preliminary data.</text>
</comment>
<keyword evidence="3" id="KW-0413">Isomerase</keyword>
<dbReference type="GO" id="GO:0048029">
    <property type="term" value="F:monosaccharide binding"/>
    <property type="evidence" value="ECO:0007669"/>
    <property type="project" value="InterPro"/>
</dbReference>
<dbReference type="Proteomes" id="UP000322244">
    <property type="component" value="Unassembled WGS sequence"/>
</dbReference>
<dbReference type="AlphaFoldDB" id="A0A5A7SBP7"/>
<dbReference type="OrthoDB" id="9805009at2"/>
<dbReference type="EMBL" id="VLNY01000008">
    <property type="protein sequence ID" value="KAA0021651.1"/>
    <property type="molecule type" value="Genomic_DNA"/>
</dbReference>
<organism evidence="4 5">
    <name type="scientific">Antrihabitans cavernicola</name>
    <dbReference type="NCBI Taxonomy" id="2495913"/>
    <lineage>
        <taxon>Bacteria</taxon>
        <taxon>Bacillati</taxon>
        <taxon>Actinomycetota</taxon>
        <taxon>Actinomycetes</taxon>
        <taxon>Mycobacteriales</taxon>
        <taxon>Nocardiaceae</taxon>
        <taxon>Antrihabitans</taxon>
    </lineage>
</organism>
<evidence type="ECO:0000256" key="3">
    <source>
        <dbReference type="ARBA" id="ARBA00023235"/>
    </source>
</evidence>
<dbReference type="SUPFAM" id="SSF102546">
    <property type="entry name" value="RbsD-like"/>
    <property type="match status" value="1"/>
</dbReference>
<evidence type="ECO:0000256" key="1">
    <source>
        <dbReference type="ARBA" id="ARBA00000223"/>
    </source>
</evidence>
<evidence type="ECO:0000313" key="5">
    <source>
        <dbReference type="Proteomes" id="UP000322244"/>
    </source>
</evidence>
<dbReference type="InterPro" id="IPR007721">
    <property type="entry name" value="RbsD_FucU"/>
</dbReference>
<reference evidence="4 5" key="1">
    <citation type="submission" date="2019-07" db="EMBL/GenBank/DDBJ databases">
        <title>Rhodococcus cavernicolus sp. nov., isolated from a cave.</title>
        <authorList>
            <person name="Lee S.D."/>
        </authorList>
    </citation>
    <scope>NUCLEOTIDE SEQUENCE [LARGE SCALE GENOMIC DNA]</scope>
    <source>
        <strain evidence="4 5">C1-24</strain>
    </source>
</reference>
<sequence length="141" mass="15195">MITGTIIHPDIVDHLARTGHGGRVLVSDAHWASSTRIGSHAHVVHLGLRPGLPTVPDVVAAVRDTVAIEQLVRMRPSPDAEPCLVQRATAELLTGVPIEMVEREQFYQLATGDDVALVVVTGDIRRFGNALLRVGVTTERS</sequence>
<dbReference type="Gene3D" id="3.40.1650.10">
    <property type="entry name" value="RbsD-like domain"/>
    <property type="match status" value="1"/>
</dbReference>
<proteinExistence type="predicted"/>
<comment type="catalytic activity">
    <reaction evidence="1">
        <text>beta-D-ribopyranose = beta-D-ribofuranose</text>
        <dbReference type="Rhea" id="RHEA:25432"/>
        <dbReference type="ChEBI" id="CHEBI:27476"/>
        <dbReference type="ChEBI" id="CHEBI:47002"/>
        <dbReference type="EC" id="5.4.99.62"/>
    </reaction>
</comment>
<name>A0A5A7SBP7_9NOCA</name>
<evidence type="ECO:0000256" key="2">
    <source>
        <dbReference type="ARBA" id="ARBA00012862"/>
    </source>
</evidence>
<dbReference type="EC" id="5.4.99.62" evidence="2"/>
<protein>
    <recommendedName>
        <fullName evidence="2">D-ribose pyranase</fullName>
        <ecNumber evidence="2">5.4.99.62</ecNumber>
    </recommendedName>
</protein>
<dbReference type="GO" id="GO:0062193">
    <property type="term" value="F:D-ribose pyranase activity"/>
    <property type="evidence" value="ECO:0007669"/>
    <property type="project" value="UniProtKB-EC"/>
</dbReference>
<dbReference type="GO" id="GO:0005996">
    <property type="term" value="P:monosaccharide metabolic process"/>
    <property type="evidence" value="ECO:0007669"/>
    <property type="project" value="InterPro"/>
</dbReference>
<keyword evidence="5" id="KW-1185">Reference proteome</keyword>